<reference evidence="2 3" key="1">
    <citation type="journal article" date="2019" name="Environ. Microbiol.">
        <title>Species interactions and distinct microbial communities in high Arctic permafrost affected cryosols are associated with the CH4 and CO2 gas fluxes.</title>
        <authorList>
            <person name="Altshuler I."/>
            <person name="Hamel J."/>
            <person name="Turney S."/>
            <person name="Magnuson E."/>
            <person name="Levesque R."/>
            <person name="Greer C."/>
            <person name="Whyte L.G."/>
        </authorList>
    </citation>
    <scope>NUCLEOTIDE SEQUENCE [LARGE SCALE GENOMIC DNA]</scope>
    <source>
        <strain evidence="2 3">S9.2P</strain>
    </source>
</reference>
<gene>
    <name evidence="2" type="ORF">EAH73_07920</name>
</gene>
<proteinExistence type="predicted"/>
<evidence type="ECO:0000313" key="2">
    <source>
        <dbReference type="EMBL" id="TPG66337.1"/>
    </source>
</evidence>
<dbReference type="RefSeq" id="WP_140465968.1">
    <property type="nucleotide sequence ID" value="NZ_RCYZ01000003.1"/>
</dbReference>
<dbReference type="Gene3D" id="3.40.50.720">
    <property type="entry name" value="NAD(P)-binding Rossmann-like Domain"/>
    <property type="match status" value="1"/>
</dbReference>
<dbReference type="Pfam" id="PF01370">
    <property type="entry name" value="Epimerase"/>
    <property type="match status" value="1"/>
</dbReference>
<feature type="domain" description="NAD-dependent epimerase/dehydratase" evidence="1">
    <location>
        <begin position="11"/>
        <end position="91"/>
    </location>
</feature>
<accession>A0A502GVC7</accession>
<dbReference type="Proteomes" id="UP000317646">
    <property type="component" value="Unassembled WGS sequence"/>
</dbReference>
<dbReference type="InterPro" id="IPR001509">
    <property type="entry name" value="Epimerase_deHydtase"/>
</dbReference>
<evidence type="ECO:0000313" key="3">
    <source>
        <dbReference type="Proteomes" id="UP000317646"/>
    </source>
</evidence>
<comment type="caution">
    <text evidence="2">The sequence shown here is derived from an EMBL/GenBank/DDBJ whole genome shotgun (WGS) entry which is preliminary data.</text>
</comment>
<dbReference type="AlphaFoldDB" id="A0A502GVC7"/>
<dbReference type="OrthoDB" id="112777at2"/>
<evidence type="ECO:0000259" key="1">
    <source>
        <dbReference type="Pfam" id="PF01370"/>
    </source>
</evidence>
<sequence>MSKKGRILVEIERLLLAERRSGGLPATIAKASDFYGPGVVEKSWASALVFSRLKNKQTPQWLVNARVPRSYTYTPDIGQALYLLAQHPEAFGQTWLGKPTAEQVPKPLAPQSKRR</sequence>
<protein>
    <submittedName>
        <fullName evidence="2">NAD-dependent epimerase/dehydratase family protein</fullName>
    </submittedName>
</protein>
<name>A0A502GVC7_9BACT</name>
<dbReference type="SUPFAM" id="SSF51735">
    <property type="entry name" value="NAD(P)-binding Rossmann-fold domains"/>
    <property type="match status" value="1"/>
</dbReference>
<dbReference type="InterPro" id="IPR036291">
    <property type="entry name" value="NAD(P)-bd_dom_sf"/>
</dbReference>
<keyword evidence="3" id="KW-1185">Reference proteome</keyword>
<dbReference type="EMBL" id="RCYZ01000003">
    <property type="protein sequence ID" value="TPG66337.1"/>
    <property type="molecule type" value="Genomic_DNA"/>
</dbReference>
<organism evidence="2 3">
    <name type="scientific">Hymenobacter nivis</name>
    <dbReference type="NCBI Taxonomy" id="1850093"/>
    <lineage>
        <taxon>Bacteria</taxon>
        <taxon>Pseudomonadati</taxon>
        <taxon>Bacteroidota</taxon>
        <taxon>Cytophagia</taxon>
        <taxon>Cytophagales</taxon>
        <taxon>Hymenobacteraceae</taxon>
        <taxon>Hymenobacter</taxon>
    </lineage>
</organism>